<name>A0A9P4TRL1_9PEZI</name>
<keyword evidence="3" id="KW-1185">Reference proteome</keyword>
<evidence type="ECO:0000256" key="1">
    <source>
        <dbReference type="SAM" id="SignalP"/>
    </source>
</evidence>
<organism evidence="2 3">
    <name type="scientific">Tothia fuscella</name>
    <dbReference type="NCBI Taxonomy" id="1048955"/>
    <lineage>
        <taxon>Eukaryota</taxon>
        <taxon>Fungi</taxon>
        <taxon>Dikarya</taxon>
        <taxon>Ascomycota</taxon>
        <taxon>Pezizomycotina</taxon>
        <taxon>Dothideomycetes</taxon>
        <taxon>Pleosporomycetidae</taxon>
        <taxon>Venturiales</taxon>
        <taxon>Cylindrosympodiaceae</taxon>
        <taxon>Tothia</taxon>
    </lineage>
</organism>
<feature type="signal peptide" evidence="1">
    <location>
        <begin position="1"/>
        <end position="17"/>
    </location>
</feature>
<evidence type="ECO:0000313" key="3">
    <source>
        <dbReference type="Proteomes" id="UP000800235"/>
    </source>
</evidence>
<protein>
    <submittedName>
        <fullName evidence="2">Uncharacterized protein</fullName>
    </submittedName>
</protein>
<gene>
    <name evidence="2" type="ORF">EJ08DRAFT_703469</name>
</gene>
<dbReference type="Proteomes" id="UP000800235">
    <property type="component" value="Unassembled WGS sequence"/>
</dbReference>
<dbReference type="EMBL" id="MU007143">
    <property type="protein sequence ID" value="KAF2417228.1"/>
    <property type="molecule type" value="Genomic_DNA"/>
</dbReference>
<evidence type="ECO:0000313" key="2">
    <source>
        <dbReference type="EMBL" id="KAF2417228.1"/>
    </source>
</evidence>
<sequence>MRTSIVFLAYFTSAILAAPYVKRIDASSPLPPGLAAPHACGNLFCGTGPDGMTPDHEFCRIQIDAHGRPCAPVCMITGCQALFAPGPP</sequence>
<dbReference type="AlphaFoldDB" id="A0A9P4TRL1"/>
<feature type="chain" id="PRO_5040448037" evidence="1">
    <location>
        <begin position="18"/>
        <end position="88"/>
    </location>
</feature>
<accession>A0A9P4TRL1</accession>
<comment type="caution">
    <text evidence="2">The sequence shown here is derived from an EMBL/GenBank/DDBJ whole genome shotgun (WGS) entry which is preliminary data.</text>
</comment>
<reference evidence="2" key="1">
    <citation type="journal article" date="2020" name="Stud. Mycol.">
        <title>101 Dothideomycetes genomes: a test case for predicting lifestyles and emergence of pathogens.</title>
        <authorList>
            <person name="Haridas S."/>
            <person name="Albert R."/>
            <person name="Binder M."/>
            <person name="Bloem J."/>
            <person name="Labutti K."/>
            <person name="Salamov A."/>
            <person name="Andreopoulos B."/>
            <person name="Baker S."/>
            <person name="Barry K."/>
            <person name="Bills G."/>
            <person name="Bluhm B."/>
            <person name="Cannon C."/>
            <person name="Castanera R."/>
            <person name="Culley D."/>
            <person name="Daum C."/>
            <person name="Ezra D."/>
            <person name="Gonzalez J."/>
            <person name="Henrissat B."/>
            <person name="Kuo A."/>
            <person name="Liang C."/>
            <person name="Lipzen A."/>
            <person name="Lutzoni F."/>
            <person name="Magnuson J."/>
            <person name="Mondo S."/>
            <person name="Nolan M."/>
            <person name="Ohm R."/>
            <person name="Pangilinan J."/>
            <person name="Park H.-J."/>
            <person name="Ramirez L."/>
            <person name="Alfaro M."/>
            <person name="Sun H."/>
            <person name="Tritt A."/>
            <person name="Yoshinaga Y."/>
            <person name="Zwiers L.-H."/>
            <person name="Turgeon B."/>
            <person name="Goodwin S."/>
            <person name="Spatafora J."/>
            <person name="Crous P."/>
            <person name="Grigoriev I."/>
        </authorList>
    </citation>
    <scope>NUCLEOTIDE SEQUENCE</scope>
    <source>
        <strain evidence="2">CBS 130266</strain>
    </source>
</reference>
<proteinExistence type="predicted"/>
<keyword evidence="1" id="KW-0732">Signal</keyword>